<accession>A0A068TXU7</accession>
<proteinExistence type="predicted"/>
<dbReference type="Gramene" id="CDP00163">
    <property type="protein sequence ID" value="CDP00163"/>
    <property type="gene ID" value="GSCOC_T00032021001"/>
</dbReference>
<keyword evidence="2" id="KW-1185">Reference proteome</keyword>
<dbReference type="InParanoid" id="A0A068TXU7"/>
<reference evidence="2" key="1">
    <citation type="journal article" date="2014" name="Science">
        <title>The coffee genome provides insight into the convergent evolution of caffeine biosynthesis.</title>
        <authorList>
            <person name="Denoeud F."/>
            <person name="Carretero-Paulet L."/>
            <person name="Dereeper A."/>
            <person name="Droc G."/>
            <person name="Guyot R."/>
            <person name="Pietrella M."/>
            <person name="Zheng C."/>
            <person name="Alberti A."/>
            <person name="Anthony F."/>
            <person name="Aprea G."/>
            <person name="Aury J.M."/>
            <person name="Bento P."/>
            <person name="Bernard M."/>
            <person name="Bocs S."/>
            <person name="Campa C."/>
            <person name="Cenci A."/>
            <person name="Combes M.C."/>
            <person name="Crouzillat D."/>
            <person name="Da Silva C."/>
            <person name="Daddiego L."/>
            <person name="De Bellis F."/>
            <person name="Dussert S."/>
            <person name="Garsmeur O."/>
            <person name="Gayraud T."/>
            <person name="Guignon V."/>
            <person name="Jahn K."/>
            <person name="Jamilloux V."/>
            <person name="Joet T."/>
            <person name="Labadie K."/>
            <person name="Lan T."/>
            <person name="Leclercq J."/>
            <person name="Lepelley M."/>
            <person name="Leroy T."/>
            <person name="Li L.T."/>
            <person name="Librado P."/>
            <person name="Lopez L."/>
            <person name="Munoz A."/>
            <person name="Noel B."/>
            <person name="Pallavicini A."/>
            <person name="Perrotta G."/>
            <person name="Poncet V."/>
            <person name="Pot D."/>
            <person name="Priyono X."/>
            <person name="Rigoreau M."/>
            <person name="Rouard M."/>
            <person name="Rozas J."/>
            <person name="Tranchant-Dubreuil C."/>
            <person name="VanBuren R."/>
            <person name="Zhang Q."/>
            <person name="Andrade A.C."/>
            <person name="Argout X."/>
            <person name="Bertrand B."/>
            <person name="de Kochko A."/>
            <person name="Graziosi G."/>
            <person name="Henry R.J."/>
            <person name="Jayarama X."/>
            <person name="Ming R."/>
            <person name="Nagai C."/>
            <person name="Rounsley S."/>
            <person name="Sankoff D."/>
            <person name="Giuliano G."/>
            <person name="Albert V.A."/>
            <person name="Wincker P."/>
            <person name="Lashermes P."/>
        </authorList>
    </citation>
    <scope>NUCLEOTIDE SEQUENCE [LARGE SCALE GENOMIC DNA]</scope>
    <source>
        <strain evidence="2">cv. DH200-94</strain>
    </source>
</reference>
<dbReference type="Proteomes" id="UP000295252">
    <property type="component" value="Chromosome III"/>
</dbReference>
<sequence>MAEKFRKFMGLCCSRKPVVISCQKQIILELEEEIESQSMGKKNSTKLLYIYTPSLFL</sequence>
<name>A0A068TXU7_COFCA</name>
<dbReference type="AlphaFoldDB" id="A0A068TXU7"/>
<dbReference type="EMBL" id="HG739089">
    <property type="protein sequence ID" value="CDP00163.1"/>
    <property type="molecule type" value="Genomic_DNA"/>
</dbReference>
<protein>
    <submittedName>
        <fullName evidence="1">Uncharacterized protein</fullName>
    </submittedName>
</protein>
<organism evidence="1 2">
    <name type="scientific">Coffea canephora</name>
    <name type="common">Robusta coffee</name>
    <dbReference type="NCBI Taxonomy" id="49390"/>
    <lineage>
        <taxon>Eukaryota</taxon>
        <taxon>Viridiplantae</taxon>
        <taxon>Streptophyta</taxon>
        <taxon>Embryophyta</taxon>
        <taxon>Tracheophyta</taxon>
        <taxon>Spermatophyta</taxon>
        <taxon>Magnoliopsida</taxon>
        <taxon>eudicotyledons</taxon>
        <taxon>Gunneridae</taxon>
        <taxon>Pentapetalae</taxon>
        <taxon>asterids</taxon>
        <taxon>lamiids</taxon>
        <taxon>Gentianales</taxon>
        <taxon>Rubiaceae</taxon>
        <taxon>Ixoroideae</taxon>
        <taxon>Gardenieae complex</taxon>
        <taxon>Bertiereae - Coffeeae clade</taxon>
        <taxon>Coffeeae</taxon>
        <taxon>Coffea</taxon>
    </lineage>
</organism>
<evidence type="ECO:0000313" key="2">
    <source>
        <dbReference type="Proteomes" id="UP000295252"/>
    </source>
</evidence>
<evidence type="ECO:0000313" key="1">
    <source>
        <dbReference type="EMBL" id="CDP00163.1"/>
    </source>
</evidence>
<gene>
    <name evidence="1" type="ORF">GSCOC_T00032021001</name>
</gene>